<dbReference type="PATRIC" id="fig|931276.5.peg.5207"/>
<dbReference type="Pfam" id="PF25954">
    <property type="entry name" value="Beta-barrel_RND_2"/>
    <property type="match status" value="1"/>
</dbReference>
<keyword evidence="4" id="KW-0732">Signal</keyword>
<dbReference type="PANTHER" id="PTHR32347">
    <property type="entry name" value="EFFLUX SYSTEM COMPONENT YKNX-RELATED"/>
    <property type="match status" value="1"/>
</dbReference>
<dbReference type="EMBL" id="CP004121">
    <property type="protein sequence ID" value="AGF58906.1"/>
    <property type="molecule type" value="Genomic_DNA"/>
</dbReference>
<dbReference type="Gene3D" id="1.10.287.470">
    <property type="entry name" value="Helix hairpin bin"/>
    <property type="match status" value="2"/>
</dbReference>
<dbReference type="PANTHER" id="PTHR32347:SF23">
    <property type="entry name" value="BLL5650 PROTEIN"/>
    <property type="match status" value="1"/>
</dbReference>
<dbReference type="PROSITE" id="PS51257">
    <property type="entry name" value="PROKAR_LIPOPROTEIN"/>
    <property type="match status" value="1"/>
</dbReference>
<evidence type="ECO:0000259" key="6">
    <source>
        <dbReference type="Pfam" id="PF25954"/>
    </source>
</evidence>
<dbReference type="eggNOG" id="COG0845">
    <property type="taxonomic scope" value="Bacteria"/>
</dbReference>
<dbReference type="SUPFAM" id="SSF111369">
    <property type="entry name" value="HlyD-like secretion proteins"/>
    <property type="match status" value="2"/>
</dbReference>
<dbReference type="AlphaFoldDB" id="M1MWC3"/>
<feature type="chain" id="PRO_5039047239" evidence="4">
    <location>
        <begin position="22"/>
        <end position="329"/>
    </location>
</feature>
<accession>M1MWC3</accession>
<dbReference type="Gene3D" id="2.40.30.170">
    <property type="match status" value="1"/>
</dbReference>
<gene>
    <name evidence="7" type="ORF">Cspa_c51550</name>
</gene>
<keyword evidence="3" id="KW-0175">Coiled coil</keyword>
<dbReference type="KEGG" id="csr:Cspa_c51550"/>
<evidence type="ECO:0000256" key="1">
    <source>
        <dbReference type="ARBA" id="ARBA00004196"/>
    </source>
</evidence>
<dbReference type="InterPro" id="IPR050465">
    <property type="entry name" value="UPF0194_transport"/>
</dbReference>
<dbReference type="GO" id="GO:0022857">
    <property type="term" value="F:transmembrane transporter activity"/>
    <property type="evidence" value="ECO:0007669"/>
    <property type="project" value="InterPro"/>
</dbReference>
<dbReference type="GO" id="GO:0030313">
    <property type="term" value="C:cell envelope"/>
    <property type="evidence" value="ECO:0007669"/>
    <property type="project" value="UniProtKB-SubCell"/>
</dbReference>
<dbReference type="GO" id="GO:0016020">
    <property type="term" value="C:membrane"/>
    <property type="evidence" value="ECO:0007669"/>
    <property type="project" value="InterPro"/>
</dbReference>
<protein>
    <submittedName>
        <fullName evidence="7">RND family efflux transporter, MFP subunit</fullName>
    </submittedName>
</protein>
<proteinExistence type="inferred from homology"/>
<dbReference type="InterPro" id="IPR059052">
    <property type="entry name" value="HH_YbhG-like"/>
</dbReference>
<sequence>MKKNVLWIMIILLLTNATLFGCSNNKDENINTDETVSVQDNKINYCISGKVQADESVVITSKINARIANLDIDVGSTVNKGDYIITLDSKDLQAQVAQAQAGVDAAQASLNKIKSGSRPEQIEQATAALYAAKANYENTKVNNERNKSLYEAGEIPKSQLEQSETAYVSAESTVKSAQAALDMLNKGETDETIAVAEAQVKSAEAALNTAQVQLQNEKIISPISGIVTSRNINSGELASAGAPLLTIVNLDTISINAYIPSTYINKVYVDQEVVIKVSEIQGKEFKGKVSVIDSTIDSKNKNILVKIKFDDKDPLLKPGMFAEIGISEG</sequence>
<feature type="signal peptide" evidence="4">
    <location>
        <begin position="1"/>
        <end position="21"/>
    </location>
</feature>
<evidence type="ECO:0000256" key="4">
    <source>
        <dbReference type="SAM" id="SignalP"/>
    </source>
</evidence>
<reference evidence="7 8" key="1">
    <citation type="submission" date="2013-02" db="EMBL/GenBank/DDBJ databases">
        <title>Genome sequence of Clostridium saccharoperbutylacetonicum N1-4(HMT).</title>
        <authorList>
            <person name="Poehlein A."/>
            <person name="Daniel R."/>
        </authorList>
    </citation>
    <scope>NUCLEOTIDE SEQUENCE [LARGE SCALE GENOMIC DNA]</scope>
    <source>
        <strain evidence="8">N1-4(HMT)</strain>
    </source>
</reference>
<dbReference type="HOGENOM" id="CLU_018816_6_3_9"/>
<dbReference type="OrthoDB" id="9810430at2"/>
<dbReference type="InterPro" id="IPR006143">
    <property type="entry name" value="RND_pump_MFP"/>
</dbReference>
<evidence type="ECO:0000313" key="7">
    <source>
        <dbReference type="EMBL" id="AGF58906.1"/>
    </source>
</evidence>
<dbReference type="Gene3D" id="2.40.50.100">
    <property type="match status" value="2"/>
</dbReference>
<dbReference type="RefSeq" id="WP_015395214.1">
    <property type="nucleotide sequence ID" value="NC_020291.1"/>
</dbReference>
<comment type="similarity">
    <text evidence="2">Belongs to the membrane fusion protein (MFP) (TC 8.A.1) family.</text>
</comment>
<dbReference type="Pfam" id="PF25881">
    <property type="entry name" value="HH_YBHG"/>
    <property type="match status" value="1"/>
</dbReference>
<evidence type="ECO:0000256" key="2">
    <source>
        <dbReference type="ARBA" id="ARBA00009477"/>
    </source>
</evidence>
<evidence type="ECO:0000256" key="3">
    <source>
        <dbReference type="ARBA" id="ARBA00023054"/>
    </source>
</evidence>
<evidence type="ECO:0000259" key="5">
    <source>
        <dbReference type="Pfam" id="PF25881"/>
    </source>
</evidence>
<comment type="subcellular location">
    <subcellularLocation>
        <location evidence="1">Cell envelope</location>
    </subcellularLocation>
</comment>
<dbReference type="Proteomes" id="UP000011728">
    <property type="component" value="Chromosome"/>
</dbReference>
<feature type="domain" description="CusB-like beta-barrel" evidence="6">
    <location>
        <begin position="255"/>
        <end position="327"/>
    </location>
</feature>
<dbReference type="NCBIfam" id="TIGR01730">
    <property type="entry name" value="RND_mfp"/>
    <property type="match status" value="1"/>
</dbReference>
<keyword evidence="8" id="KW-1185">Reference proteome</keyword>
<organism evidence="7 8">
    <name type="scientific">Clostridium saccharoperbutylacetonicum N1-4(HMT)</name>
    <dbReference type="NCBI Taxonomy" id="931276"/>
    <lineage>
        <taxon>Bacteria</taxon>
        <taxon>Bacillati</taxon>
        <taxon>Bacillota</taxon>
        <taxon>Clostridia</taxon>
        <taxon>Eubacteriales</taxon>
        <taxon>Clostridiaceae</taxon>
        <taxon>Clostridium</taxon>
    </lineage>
</organism>
<name>M1MWC3_9CLOT</name>
<dbReference type="InterPro" id="IPR058792">
    <property type="entry name" value="Beta-barrel_RND_2"/>
</dbReference>
<dbReference type="FunFam" id="2.40.30.170:FF:000010">
    <property type="entry name" value="Efflux RND transporter periplasmic adaptor subunit"/>
    <property type="match status" value="1"/>
</dbReference>
<feature type="domain" description="YbhG-like alpha-helical hairpin" evidence="5">
    <location>
        <begin position="87"/>
        <end position="216"/>
    </location>
</feature>
<evidence type="ECO:0000313" key="8">
    <source>
        <dbReference type="Proteomes" id="UP000011728"/>
    </source>
</evidence>